<keyword evidence="3" id="KW-1185">Reference proteome</keyword>
<name>A0A2P4YX27_9CRYT</name>
<keyword evidence="1" id="KW-0175">Coiled coil</keyword>
<evidence type="ECO:0000313" key="3">
    <source>
        <dbReference type="Proteomes" id="UP000236928"/>
    </source>
</evidence>
<comment type="caution">
    <text evidence="2">The sequence shown here is derived from an EMBL/GenBank/DDBJ whole genome shotgun (WGS) entry which is preliminary data.</text>
</comment>
<dbReference type="Proteomes" id="UP000236928">
    <property type="component" value="Unassembled WGS sequence"/>
</dbReference>
<sequence>MIIEQKTGDEIKKLTGRNIIWSPNELGIPYLGLYEEHGKIGNEDYLRYGVRYIGNKAINGNNEIIIIGEIYGELLSLDSLVFRSKEFEYTELNSSLNWIWRYNGVVIDTRNITGILGFIQKTWKESDESNCHLEVIDGRLYVTSNPNVCIYPGDELVLSVNNNMDLLIPTIGDEVMKLRSRSRKIEQKLERFSYKESPKSCEATAVSVSSASTVVTKNRSGISEEYDNNNNNNVSVPYSLNCTNEYYCSLCNRSQNSAATGSSHFYYGELRFSTRIFKNALVFVLGERESVLGLTENQIHYFDRWKSTSCDRELYALVSTHKISFKSKRGVSIETIQSEGETDRNHNFSMETLLVKNYVSKTINEMIISEFQLVRDDKSHNFGDLTKKCYISKSVLLYYFFEKWMNEKFVGEYKYLRIPIPMLIEQHRQLLLPYPEGIQWDLETLSWRYNIQKNVGVCKQEIGNNFSLEASINDHIAQEQEYVGVRITNENDSFELFKNYITICSIKYKSVNQSKSKDINSSCNYNSNRADYNMGYPSNSIGNKKKRQKEFAEIKNKEYEHELYEVEAQDILRKVGKNFSESHDSDLDNIHEIIDKCSEIKSIDQINSKNKQLLTVVSDDIEIITQQVEIILVPPYSSFIKFCVKRLGFSITYNKRRAWFSVRSRGVLEAFNLAIKWIKKQKSINEKNHANHYLDSINNKCSNLENVSSTNNQSINSKCGINGKRSSLKIGNNNNNNNNNKTHFTFTKAESNVNFCQDSDTDSVLSLNEQANRLKPLPKRIIWVPSRRVFIVSYKRLGAINQMNTKSFNPTIYGGVKKALKHACIFQSQTEQCKFNGFADNNGATEANSSYSSVKNKMDSIDEKSRMESSLKPLNYWVKSIDSKVSPEKVTNAYREAVSTYLTQSTTFSQNNTTLGGPENYCEIDLEQNANFLSITPNLENSQKECMDGSYTAENAHITNENVNFLESQVRMKMDESYINNFNSDYALSGESNALQTMNENLSLNKDFEANETEYSQNIEFKPFKMYHDQVFMNKDSALNLMNINEVLNLYSFNGSNVQNDSTDGQTVILDEEICSTENLIGQESLCNSSVADYMNFFEDYKISEPLISMSDPYTNIMQLDDPPTLHDQYIKMVSPYEYIDSFTLIEP</sequence>
<accession>A0A2P4YX27</accession>
<organism evidence="2 3">
    <name type="scientific">Cryptosporidium meleagridis</name>
    <dbReference type="NCBI Taxonomy" id="93969"/>
    <lineage>
        <taxon>Eukaryota</taxon>
        <taxon>Sar</taxon>
        <taxon>Alveolata</taxon>
        <taxon>Apicomplexa</taxon>
        <taxon>Conoidasida</taxon>
        <taxon>Coccidia</taxon>
        <taxon>Eucoccidiorida</taxon>
        <taxon>Eimeriorina</taxon>
        <taxon>Cryptosporidiidae</taxon>
        <taxon>Cryptosporidium</taxon>
    </lineage>
</organism>
<feature type="coiled-coil region" evidence="1">
    <location>
        <begin position="542"/>
        <end position="569"/>
    </location>
</feature>
<dbReference type="OrthoDB" id="339403at2759"/>
<gene>
    <name evidence="2" type="ORF">CmeUKMEL1_02060</name>
</gene>
<dbReference type="AlphaFoldDB" id="A0A2P4YX27"/>
<evidence type="ECO:0000256" key="1">
    <source>
        <dbReference type="SAM" id="Coils"/>
    </source>
</evidence>
<evidence type="ECO:0000313" key="2">
    <source>
        <dbReference type="EMBL" id="POM82371.1"/>
    </source>
</evidence>
<dbReference type="EMBL" id="JIBK01000003">
    <property type="protein sequence ID" value="POM82371.1"/>
    <property type="molecule type" value="Genomic_DNA"/>
</dbReference>
<protein>
    <submittedName>
        <fullName evidence="2">Uncharacterized protein</fullName>
    </submittedName>
</protein>
<reference evidence="2 3" key="1">
    <citation type="submission" date="2014-04" db="EMBL/GenBank/DDBJ databases">
        <title>Comparative Genomics of Cryptosporidium Species.</title>
        <authorList>
            <person name="Silva J.C."/>
            <person name="Su Q."/>
            <person name="Chalmers R."/>
            <person name="Chibucos M.C."/>
            <person name="Elwin K."/>
            <person name="Godinez A."/>
            <person name="Guo F."/>
            <person name="Huynh K."/>
            <person name="Orvis J."/>
            <person name="Ott S."/>
            <person name="Sadzewicz L."/>
            <person name="Sengamalay N."/>
            <person name="Shetty A."/>
            <person name="Sun M."/>
            <person name="Tallon L."/>
            <person name="Xiao L."/>
            <person name="Zhang H."/>
            <person name="Fraser C.M."/>
            <person name="Zhu G."/>
            <person name="Kissinger J."/>
            <person name="Widmer G."/>
        </authorList>
    </citation>
    <scope>NUCLEOTIDE SEQUENCE [LARGE SCALE GENOMIC DNA]</scope>
    <source>
        <strain evidence="2 3">UKMEL1</strain>
    </source>
</reference>
<proteinExistence type="predicted"/>
<dbReference type="VEuPathDB" id="CryptoDB:CmeUKMEL1_02060"/>